<organism evidence="3 4">
    <name type="scientific">Halovenus carboxidivorans</name>
    <dbReference type="NCBI Taxonomy" id="2692199"/>
    <lineage>
        <taxon>Archaea</taxon>
        <taxon>Methanobacteriati</taxon>
        <taxon>Methanobacteriota</taxon>
        <taxon>Stenosarchaea group</taxon>
        <taxon>Halobacteria</taxon>
        <taxon>Halobacteriales</taxon>
        <taxon>Haloarculaceae</taxon>
        <taxon>Halovenus</taxon>
    </lineage>
</organism>
<name>A0A6B0TBZ8_9EURY</name>
<dbReference type="InterPro" id="IPR029069">
    <property type="entry name" value="HotDog_dom_sf"/>
</dbReference>
<dbReference type="OrthoDB" id="56956at2157"/>
<keyword evidence="2" id="KW-0378">Hydrolase</keyword>
<dbReference type="CDD" id="cd00586">
    <property type="entry name" value="4HBT"/>
    <property type="match status" value="1"/>
</dbReference>
<dbReference type="Proteomes" id="UP000466535">
    <property type="component" value="Unassembled WGS sequence"/>
</dbReference>
<comment type="caution">
    <text evidence="3">The sequence shown here is derived from an EMBL/GenBank/DDBJ whole genome shotgun (WGS) entry which is preliminary data.</text>
</comment>
<dbReference type="SUPFAM" id="SSF54637">
    <property type="entry name" value="Thioesterase/thiol ester dehydrase-isomerase"/>
    <property type="match status" value="1"/>
</dbReference>
<evidence type="ECO:0000256" key="2">
    <source>
        <dbReference type="ARBA" id="ARBA00022801"/>
    </source>
</evidence>
<accession>A0A6B0TBZ8</accession>
<dbReference type="AlphaFoldDB" id="A0A6B0TBZ8"/>
<keyword evidence="4" id="KW-1185">Reference proteome</keyword>
<reference evidence="3 4" key="1">
    <citation type="submission" date="2019-12" db="EMBL/GenBank/DDBJ databases">
        <title>Isolation and characterization of three novel carbon monoxide-oxidizing members of Halobacteria from salione crusts and soils.</title>
        <authorList>
            <person name="Myers M.R."/>
            <person name="King G.M."/>
        </authorList>
    </citation>
    <scope>NUCLEOTIDE SEQUENCE [LARGE SCALE GENOMIC DNA]</scope>
    <source>
        <strain evidence="3 4">WSH3</strain>
    </source>
</reference>
<evidence type="ECO:0000313" key="4">
    <source>
        <dbReference type="Proteomes" id="UP000466535"/>
    </source>
</evidence>
<dbReference type="Gene3D" id="3.10.129.10">
    <property type="entry name" value="Hotdog Thioesterase"/>
    <property type="match status" value="1"/>
</dbReference>
<dbReference type="PANTHER" id="PTHR31793:SF27">
    <property type="entry name" value="NOVEL THIOESTERASE SUPERFAMILY DOMAIN AND SAPOSIN A-TYPE DOMAIN CONTAINING PROTEIN (0610012H03RIK)"/>
    <property type="match status" value="1"/>
</dbReference>
<dbReference type="RefSeq" id="WP_159762830.1">
    <property type="nucleotide sequence ID" value="NZ_WUUT01000001.1"/>
</dbReference>
<gene>
    <name evidence="3" type="ORF">GRX03_03800</name>
</gene>
<dbReference type="GO" id="GO:0047617">
    <property type="term" value="F:fatty acyl-CoA hydrolase activity"/>
    <property type="evidence" value="ECO:0007669"/>
    <property type="project" value="TreeGrafter"/>
</dbReference>
<dbReference type="InterPro" id="IPR050563">
    <property type="entry name" value="4-hydroxybenzoyl-CoA_TE"/>
</dbReference>
<evidence type="ECO:0000256" key="1">
    <source>
        <dbReference type="ARBA" id="ARBA00005953"/>
    </source>
</evidence>
<evidence type="ECO:0000313" key="3">
    <source>
        <dbReference type="EMBL" id="MXR50729.1"/>
    </source>
</evidence>
<proteinExistence type="inferred from homology"/>
<protein>
    <submittedName>
        <fullName evidence="3">Acyl-CoA thioesterase</fullName>
    </submittedName>
</protein>
<comment type="similarity">
    <text evidence="1">Belongs to the 4-hydroxybenzoyl-CoA thioesterase family.</text>
</comment>
<dbReference type="PANTHER" id="PTHR31793">
    <property type="entry name" value="4-HYDROXYBENZOYL-COA THIOESTERASE FAMILY MEMBER"/>
    <property type="match status" value="1"/>
</dbReference>
<dbReference type="Pfam" id="PF13279">
    <property type="entry name" value="4HBT_2"/>
    <property type="match status" value="1"/>
</dbReference>
<dbReference type="EMBL" id="WUUT01000001">
    <property type="protein sequence ID" value="MXR50729.1"/>
    <property type="molecule type" value="Genomic_DNA"/>
</dbReference>
<sequence>MTEFNYEVEVDVRFRDLDSMGHVNNAVYATYFEHARTLYMDDVFGDRPEEINVALVNLNIDFKRQVRFGESVTVGVGVTELGDSSVTMEYEVRTGDELAATGSTILVAIDDEGNSRSMPESVREGIREYEGL</sequence>